<feature type="coiled-coil region" evidence="9">
    <location>
        <begin position="1751"/>
        <end position="1778"/>
    </location>
</feature>
<dbReference type="Pfam" id="PF25029">
    <property type="entry name" value="MOM1"/>
    <property type="match status" value="1"/>
</dbReference>
<dbReference type="InterPro" id="IPR014001">
    <property type="entry name" value="Helicase_ATP-bd"/>
</dbReference>
<dbReference type="Gene3D" id="6.10.250.1310">
    <property type="match status" value="1"/>
</dbReference>
<dbReference type="InterPro" id="IPR038718">
    <property type="entry name" value="SNF2-like_sf"/>
</dbReference>
<evidence type="ECO:0000313" key="15">
    <source>
        <dbReference type="Proteomes" id="UP001632038"/>
    </source>
</evidence>
<evidence type="ECO:0000256" key="9">
    <source>
        <dbReference type="SAM" id="Coils"/>
    </source>
</evidence>
<dbReference type="PROSITE" id="PS50016">
    <property type="entry name" value="ZF_PHD_2"/>
    <property type="match status" value="1"/>
</dbReference>
<dbReference type="GO" id="GO:0005524">
    <property type="term" value="F:ATP binding"/>
    <property type="evidence" value="ECO:0007669"/>
    <property type="project" value="UniProtKB-KW"/>
</dbReference>
<feature type="compositionally biased region" description="Polar residues" evidence="10">
    <location>
        <begin position="1068"/>
        <end position="1077"/>
    </location>
</feature>
<comment type="subcellular location">
    <subcellularLocation>
        <location evidence="1">Nucleus</location>
    </subcellularLocation>
</comment>
<feature type="domain" description="PHD-type" evidence="12">
    <location>
        <begin position="208"/>
        <end position="257"/>
    </location>
</feature>
<dbReference type="SMART" id="SM00249">
    <property type="entry name" value="PHD"/>
    <property type="match status" value="1"/>
</dbReference>
<evidence type="ECO:0000259" key="11">
    <source>
        <dbReference type="PROSITE" id="PS50013"/>
    </source>
</evidence>
<dbReference type="PROSITE" id="PS51192">
    <property type="entry name" value="HELICASE_ATP_BIND_1"/>
    <property type="match status" value="1"/>
</dbReference>
<feature type="region of interest" description="Disordered" evidence="10">
    <location>
        <begin position="1058"/>
        <end position="1112"/>
    </location>
</feature>
<dbReference type="SUPFAM" id="SSF57903">
    <property type="entry name" value="FYVE/PHD zinc finger"/>
    <property type="match status" value="1"/>
</dbReference>
<sequence length="1930" mass="217933">MKNPSRHAIWKPRPRHTMKSKSENHEKQNTLRRSEQSSKEVIQSQKTEVHQGAVGVKRKRMTGRSYFTSLLKKTPNNVVDEPPAIHHSRTSTVVREIIDNSESVPTNCSPAKSKNVPEPETTTCLIRSTNDAINSERVAETITPQSAECENSSLLGTCILCSKEKRICYNSQEKELCTCDDTTQKDLDRSSTRKDRVDQGTSQMDDHGIVCDVCNNDGKLLCCEGKDCKIIYHLSCLDSHLPDNLPGARHCPKCVNKKLKLGIHSVSEGVESIWDVREVDVSKAKGIRQRQYLVKYHGLAHVHNHWVPEKQLLLKNQSLVSSVMAKDETARWSVDWTVPHRLLRKKPILDKFHTASSADVLESYEWLVKWKGLDYDHATWELDSSHFLSSSLGQDLKSEYEMRREKAKRDVDKSQKESVVELSELPASGVNVNDNFLLKNVNKLLECWCKSQNTVVFDNQDRAMTLVFFFRYLAEICHPFLIITASDSLSQWEAEFARLAPSVDIVVYNGNADTRKRISASEFYEEGGCVMLQVLLSSPEAVIEDIDMLSCIRWQSIVIDEYHQISQKSIDLELIKILTTDSRILLLSGQIKDTSEYLNILSLLDFEHEYNKLRGLRSVKAENLAKLKERLSRFIAYGSTSEVSKFLEYWVPIQISNHQLEQYCATLISNSTLLCSCSRNDQFGALRDILLTVRKCCDHPYLVDPSIQERMIAERRPAAELLNVGIKASGKLQILEMMLTQVKARGLQVLVLFQSVGSGGFSASDILDDFLAQKFGQNSYGRVEAKCSPTSKLAAVKRFNKKENGQFVLLLEKSACSSTFKISSLDVIILYNSDWNPESDFRALQKLSINLSIDQIKVFRLYSSCTVEERALVLAKKHLNLDKNLQSLSSRAPSDSLLMWCASHLLNRLEDYHSERSSQLNSKSGPSLLNEITEEFESILSGCGETSKRVCVISRVKLDVGSYSADVPLLGEANAQLIDTEEPHVFWKNILDDKSPLWKHIKRQSPRNRKRVHYLDGSLVKFDTENDESEYKHRRALIEDVYQAAAPVEVQEHQASRVAFTGEGPSRITASTPSQSPLRVRDDMSGQSSSKSPDVDKCGDEEINASSDKQKSLHDSLREEMEILCQILKLSDDVNQTLRRFLEYVISNYPICRDSSAVMQAFQMSLLWVAASISKQEADKTELLNLAKQHLNYQCTEEQVQLVYSQMLDLKRMYLRGFSTTIDCSSPEENNTKNATLKSSSVNLENAKTKTDKNPTSESVSNVIIEIQKKCDKRMKKLVQKQKREVEEVYRIWEAKKLKLETDYKLSSALVRCIYVEGSTRTTNLKLLDGKFAREMEANDLLKDAQLKDVEAKQLDARKEEREKADRWIDEAKECCSGQPSEEVGCNASVETPNEMIIINQPEFTREIVCVDPPATGEAIPDEMGSVELNYEVHSPSEQAEASLQVPEDPFHRNYTSALQNQGTQAVEEYQNNLNIIFAVSETIDGVTTSKSNYKLQDQDAPAPDVEDHGTLQIEDTSSAENGTVTLSQSNTAIENCQQQLLHVPNYASPSENQSTAIEVESQTHDSPRNSSRTAEAAVTEILDEGQSTSESDSVTIPQYNSELSDRDAPAPAVEDRDSLQIENSTLNPLQSNFATQDIVSPSENRSTVIEVDQSHDSGRNPEIEMLPRECASCTGANLEMQNNAFTSPNEAFLQLGTDLGDPVTSWDSPTLFAKPLQIELENICRKTEQLEKIYEETRLRQKSDCEKEMQEMAAQVLKKYELKNQEAKAEYVSKKNGLEENRKKVLMNKLLAKAFSCICEDLQPSGLPGVKLDFPPSFMNQQSPRHSVGTPPVAMNNYHAYRPAHVNNHHSSLEIRHASSPQLHQAFRFAAPSFISQHNLQQRMLEWPTTTYQNWPQHQGGPPSPWSTSLRPMELRSQVPRGPYFPGFN</sequence>
<dbReference type="PANTHER" id="PTHR45623">
    <property type="entry name" value="CHROMODOMAIN-HELICASE-DNA-BINDING PROTEIN 3-RELATED-RELATED"/>
    <property type="match status" value="1"/>
</dbReference>
<reference evidence="15" key="1">
    <citation type="journal article" date="2024" name="IScience">
        <title>Strigolactones Initiate the Formation of Haustorium-like Structures in Castilleja.</title>
        <authorList>
            <person name="Buerger M."/>
            <person name="Peterson D."/>
            <person name="Chory J."/>
        </authorList>
    </citation>
    <scope>NUCLEOTIDE SEQUENCE [LARGE SCALE GENOMIC DNA]</scope>
</reference>
<dbReference type="GO" id="GO:0005634">
    <property type="term" value="C:nucleus"/>
    <property type="evidence" value="ECO:0007669"/>
    <property type="project" value="UniProtKB-SubCell"/>
</dbReference>
<dbReference type="PROSITE" id="PS50013">
    <property type="entry name" value="CHROMO_2"/>
    <property type="match status" value="1"/>
</dbReference>
<evidence type="ECO:0000256" key="10">
    <source>
        <dbReference type="SAM" id="MobiDB-lite"/>
    </source>
</evidence>
<evidence type="ECO:0000256" key="5">
    <source>
        <dbReference type="ARBA" id="ARBA00022833"/>
    </source>
</evidence>
<name>A0ABD3BMZ6_9LAMI</name>
<feature type="compositionally biased region" description="Polar residues" evidence="10">
    <location>
        <begin position="1548"/>
        <end position="1557"/>
    </location>
</feature>
<keyword evidence="5" id="KW-0862">Zinc</keyword>
<evidence type="ECO:0000256" key="1">
    <source>
        <dbReference type="ARBA" id="ARBA00004123"/>
    </source>
</evidence>
<evidence type="ECO:0000259" key="13">
    <source>
        <dbReference type="PROSITE" id="PS51192"/>
    </source>
</evidence>
<evidence type="ECO:0000256" key="6">
    <source>
        <dbReference type="ARBA" id="ARBA00022840"/>
    </source>
</evidence>
<dbReference type="SMART" id="SM00298">
    <property type="entry name" value="CHROMO"/>
    <property type="match status" value="2"/>
</dbReference>
<dbReference type="SUPFAM" id="SSF54160">
    <property type="entry name" value="Chromo domain-like"/>
    <property type="match status" value="2"/>
</dbReference>
<gene>
    <name evidence="14" type="ORF">CASFOL_037655</name>
</gene>
<dbReference type="InterPro" id="IPR000330">
    <property type="entry name" value="SNF2_N"/>
</dbReference>
<dbReference type="InterPro" id="IPR019787">
    <property type="entry name" value="Znf_PHD-finger"/>
</dbReference>
<dbReference type="EMBL" id="JAVIJP010000080">
    <property type="protein sequence ID" value="KAL3618573.1"/>
    <property type="molecule type" value="Genomic_DNA"/>
</dbReference>
<proteinExistence type="predicted"/>
<evidence type="ECO:0000256" key="3">
    <source>
        <dbReference type="ARBA" id="ARBA00022741"/>
    </source>
</evidence>
<dbReference type="InterPro" id="IPR013083">
    <property type="entry name" value="Znf_RING/FYVE/PHD"/>
</dbReference>
<feature type="compositionally biased region" description="Basic residues" evidence="10">
    <location>
        <begin position="1"/>
        <end position="19"/>
    </location>
</feature>
<dbReference type="Gene3D" id="3.30.40.10">
    <property type="entry name" value="Zinc/RING finger domain, C3HC4 (zinc finger)"/>
    <property type="match status" value="1"/>
</dbReference>
<keyword evidence="2" id="KW-0479">Metal-binding</keyword>
<evidence type="ECO:0000313" key="14">
    <source>
        <dbReference type="EMBL" id="KAL3618573.1"/>
    </source>
</evidence>
<evidence type="ECO:0000259" key="12">
    <source>
        <dbReference type="PROSITE" id="PS50016"/>
    </source>
</evidence>
<keyword evidence="4 8" id="KW-0863">Zinc-finger</keyword>
<dbReference type="GO" id="GO:0008270">
    <property type="term" value="F:zinc ion binding"/>
    <property type="evidence" value="ECO:0007669"/>
    <property type="project" value="UniProtKB-KW"/>
</dbReference>
<dbReference type="Gene3D" id="3.40.50.300">
    <property type="entry name" value="P-loop containing nucleotide triphosphate hydrolases"/>
    <property type="match status" value="1"/>
</dbReference>
<dbReference type="InterPro" id="IPR016197">
    <property type="entry name" value="Chromo-like_dom_sf"/>
</dbReference>
<keyword evidence="15" id="KW-1185">Reference proteome</keyword>
<protein>
    <submittedName>
        <fullName evidence="14">Uncharacterized protein</fullName>
    </submittedName>
</protein>
<keyword evidence="7" id="KW-0539">Nucleus</keyword>
<evidence type="ECO:0000256" key="8">
    <source>
        <dbReference type="PROSITE-ProRule" id="PRU00146"/>
    </source>
</evidence>
<dbReference type="InterPro" id="IPR000953">
    <property type="entry name" value="Chromo/chromo_shadow_dom"/>
</dbReference>
<dbReference type="Gene3D" id="3.40.50.10810">
    <property type="entry name" value="Tandem AAA-ATPase domain"/>
    <property type="match status" value="1"/>
</dbReference>
<feature type="region of interest" description="Disordered" evidence="10">
    <location>
        <begin position="1548"/>
        <end position="1576"/>
    </location>
</feature>
<dbReference type="InterPro" id="IPR027417">
    <property type="entry name" value="P-loop_NTPase"/>
</dbReference>
<feature type="domain" description="Helicase ATP-binding" evidence="13">
    <location>
        <begin position="445"/>
        <end position="609"/>
    </location>
</feature>
<feature type="domain" description="Chromo" evidence="11">
    <location>
        <begin position="343"/>
        <end position="412"/>
    </location>
</feature>
<comment type="caution">
    <text evidence="14">The sequence shown here is derived from an EMBL/GenBank/DDBJ whole genome shotgun (WGS) entry which is preliminary data.</text>
</comment>
<keyword evidence="9" id="KW-0175">Coiled coil</keyword>
<organism evidence="14 15">
    <name type="scientific">Castilleja foliolosa</name>
    <dbReference type="NCBI Taxonomy" id="1961234"/>
    <lineage>
        <taxon>Eukaryota</taxon>
        <taxon>Viridiplantae</taxon>
        <taxon>Streptophyta</taxon>
        <taxon>Embryophyta</taxon>
        <taxon>Tracheophyta</taxon>
        <taxon>Spermatophyta</taxon>
        <taxon>Magnoliopsida</taxon>
        <taxon>eudicotyledons</taxon>
        <taxon>Gunneridae</taxon>
        <taxon>Pentapetalae</taxon>
        <taxon>asterids</taxon>
        <taxon>lamiids</taxon>
        <taxon>Lamiales</taxon>
        <taxon>Orobanchaceae</taxon>
        <taxon>Pedicularideae</taxon>
        <taxon>Castillejinae</taxon>
        <taxon>Castilleja</taxon>
    </lineage>
</organism>
<feature type="region of interest" description="Disordered" evidence="10">
    <location>
        <begin position="1226"/>
        <end position="1255"/>
    </location>
</feature>
<feature type="compositionally biased region" description="Polar residues" evidence="10">
    <location>
        <begin position="1226"/>
        <end position="1246"/>
    </location>
</feature>
<keyword evidence="6" id="KW-0067">ATP-binding</keyword>
<dbReference type="Proteomes" id="UP001632038">
    <property type="component" value="Unassembled WGS sequence"/>
</dbReference>
<evidence type="ECO:0000256" key="4">
    <source>
        <dbReference type="ARBA" id="ARBA00022771"/>
    </source>
</evidence>
<evidence type="ECO:0000256" key="7">
    <source>
        <dbReference type="ARBA" id="ARBA00023242"/>
    </source>
</evidence>
<feature type="compositionally biased region" description="Basic and acidic residues" evidence="10">
    <location>
        <begin position="20"/>
        <end position="38"/>
    </location>
</feature>
<dbReference type="InterPro" id="IPR001965">
    <property type="entry name" value="Znf_PHD"/>
</dbReference>
<dbReference type="InterPro" id="IPR056882">
    <property type="entry name" value="MOM1_dom"/>
</dbReference>
<dbReference type="Gene3D" id="2.40.50.40">
    <property type="match status" value="2"/>
</dbReference>
<accession>A0ABD3BMZ6</accession>
<evidence type="ECO:0000256" key="2">
    <source>
        <dbReference type="ARBA" id="ARBA00022723"/>
    </source>
</evidence>
<dbReference type="SUPFAM" id="SSF52540">
    <property type="entry name" value="P-loop containing nucleoside triphosphate hydrolases"/>
    <property type="match status" value="2"/>
</dbReference>
<dbReference type="InterPro" id="IPR011011">
    <property type="entry name" value="Znf_FYVE_PHD"/>
</dbReference>
<dbReference type="PANTHER" id="PTHR45623:SF13">
    <property type="entry name" value="HELICASE PROTEIN MOM1"/>
    <property type="match status" value="1"/>
</dbReference>
<dbReference type="Pfam" id="PF00176">
    <property type="entry name" value="SNF2-rel_dom"/>
    <property type="match status" value="1"/>
</dbReference>
<feature type="region of interest" description="Disordered" evidence="10">
    <location>
        <begin position="1"/>
        <end position="55"/>
    </location>
</feature>
<keyword evidence="3" id="KW-0547">Nucleotide-binding</keyword>